<dbReference type="RefSeq" id="XP_004256213.1">
    <property type="nucleotide sequence ID" value="XM_004256165.1"/>
</dbReference>
<evidence type="ECO:0000256" key="2">
    <source>
        <dbReference type="ARBA" id="ARBA00022737"/>
    </source>
</evidence>
<evidence type="ECO:0000256" key="1">
    <source>
        <dbReference type="ARBA" id="ARBA00022574"/>
    </source>
</evidence>
<dbReference type="OrthoDB" id="26468at2759"/>
<sequence length="315" mass="34847">MEPIEVQAYCFDDKSKTLSVGTTYGFVVYGLEKKDPYVRYKRTLGSGIGLITSLESTGVVGYVGGGKTPYSRANDVEVWDDSSASVVLKKKYENDVKALLLKRKYLIVVLEQVTIVHKISCGVTLRYPTCANPYGLVGFYEKTNCLITLGEKEGTIGFSKLTNNANDKNEVDSIVTCCKSAITTLVVHSGGLYAVVFCPKKQSFSFIDLQSKEKYLVINHQGSTLKQPPFISMSQVIMTVVCGDSIYIYDILKKKNKIYSQKLERTQHAAAFLSSTGGMKLFVIDKSGLLDIYDIDVNANQEVSFNLMMSKGLLQ</sequence>
<dbReference type="EMBL" id="KB206629">
    <property type="protein sequence ID" value="ELP89442.1"/>
    <property type="molecule type" value="Genomic_DNA"/>
</dbReference>
<evidence type="ECO:0000313" key="3">
    <source>
        <dbReference type="EMBL" id="ELP89442.1"/>
    </source>
</evidence>
<dbReference type="VEuPathDB" id="AmoebaDB:EIN_390670"/>
<keyword evidence="4" id="KW-1185">Reference proteome</keyword>
<dbReference type="KEGG" id="eiv:EIN_390670"/>
<dbReference type="PANTHER" id="PTHR11227">
    <property type="entry name" value="WD-REPEAT PROTEIN INTERACTING WITH PHOSPHOINOSIDES WIPI -RELATED"/>
    <property type="match status" value="1"/>
</dbReference>
<dbReference type="GeneID" id="14888488"/>
<dbReference type="AlphaFoldDB" id="A0A0A1U5D7"/>
<gene>
    <name evidence="3" type="ORF">EIN_390670</name>
</gene>
<dbReference type="Proteomes" id="UP000014680">
    <property type="component" value="Unassembled WGS sequence"/>
</dbReference>
<reference evidence="3 4" key="1">
    <citation type="submission" date="2012-10" db="EMBL/GenBank/DDBJ databases">
        <authorList>
            <person name="Zafar N."/>
            <person name="Inman J."/>
            <person name="Hall N."/>
            <person name="Lorenzi H."/>
            <person name="Caler E."/>
        </authorList>
    </citation>
    <scope>NUCLEOTIDE SEQUENCE [LARGE SCALE GENOMIC DNA]</scope>
    <source>
        <strain evidence="3 4">IP1</strain>
    </source>
</reference>
<protein>
    <submittedName>
        <fullName evidence="3">Uncharacterized protein</fullName>
    </submittedName>
</protein>
<organism evidence="3 4">
    <name type="scientific">Entamoeba invadens IP1</name>
    <dbReference type="NCBI Taxonomy" id="370355"/>
    <lineage>
        <taxon>Eukaryota</taxon>
        <taxon>Amoebozoa</taxon>
        <taxon>Evosea</taxon>
        <taxon>Archamoebae</taxon>
        <taxon>Mastigamoebida</taxon>
        <taxon>Entamoebidae</taxon>
        <taxon>Entamoeba</taxon>
    </lineage>
</organism>
<dbReference type="OMA" id="RYPTCAN"/>
<keyword evidence="1" id="KW-0853">WD repeat</keyword>
<name>A0A0A1U5D7_ENTIV</name>
<evidence type="ECO:0000313" key="4">
    <source>
        <dbReference type="Proteomes" id="UP000014680"/>
    </source>
</evidence>
<dbReference type="SUPFAM" id="SSF50978">
    <property type="entry name" value="WD40 repeat-like"/>
    <property type="match status" value="1"/>
</dbReference>
<keyword evidence="2" id="KW-0677">Repeat</keyword>
<accession>A0A0A1U5D7</accession>
<dbReference type="InterPro" id="IPR048720">
    <property type="entry name" value="PROPPIN"/>
</dbReference>
<dbReference type="InterPro" id="IPR036322">
    <property type="entry name" value="WD40_repeat_dom_sf"/>
</dbReference>
<proteinExistence type="predicted"/>